<evidence type="ECO:0000256" key="8">
    <source>
        <dbReference type="SAM" id="Coils"/>
    </source>
</evidence>
<feature type="coiled-coil region" evidence="8">
    <location>
        <begin position="209"/>
        <end position="236"/>
    </location>
</feature>
<feature type="transmembrane region" description="Helical" evidence="9">
    <location>
        <begin position="174"/>
        <end position="195"/>
    </location>
</feature>
<dbReference type="RefSeq" id="WP_054735825.1">
    <property type="nucleotide sequence ID" value="NZ_AYZM01000167.1"/>
</dbReference>
<evidence type="ECO:0000313" key="12">
    <source>
        <dbReference type="Proteomes" id="UP000051442"/>
    </source>
</evidence>
<evidence type="ECO:0000256" key="5">
    <source>
        <dbReference type="ARBA" id="ARBA00023065"/>
    </source>
</evidence>
<dbReference type="PANTHER" id="PTHR11537:SF254">
    <property type="entry name" value="POTASSIUM VOLTAGE-GATED CHANNEL PROTEIN SHAB"/>
    <property type="match status" value="1"/>
</dbReference>
<feature type="transmembrane region" description="Helical" evidence="9">
    <location>
        <begin position="12"/>
        <end position="34"/>
    </location>
</feature>
<keyword evidence="2" id="KW-0813">Transport</keyword>
<sequence>MTQTKRVIGYHILITILVLASSVLALLLLCHVPVGPIGHAINTGLWLFFVADYFIRWAITKNRKWFLIENAFDLLGIIPMHPAFALFRLGRLVQYIRAHHLFWHLGLSGKWTKNFHRFVYDTGFIYLFTISVGIICISAWLFSIVEHQTLSQSMWWAVTTATTVGYGDDSPKTAWGKMIATALMLGGVGFIGLLTSTITEFFTDRTGAADEQQQQHDALMKQLAQLTSEVDRLSKQVDKLKK</sequence>
<dbReference type="Gene3D" id="1.20.120.350">
    <property type="entry name" value="Voltage-gated potassium channels. Chain C"/>
    <property type="match status" value="1"/>
</dbReference>
<evidence type="ECO:0000256" key="1">
    <source>
        <dbReference type="ARBA" id="ARBA00004141"/>
    </source>
</evidence>
<dbReference type="Gene3D" id="1.10.287.70">
    <property type="match status" value="1"/>
</dbReference>
<dbReference type="PATRIC" id="fig|1423804.4.peg.2647"/>
<dbReference type="GO" id="GO:0001508">
    <property type="term" value="P:action potential"/>
    <property type="evidence" value="ECO:0007669"/>
    <property type="project" value="TreeGrafter"/>
</dbReference>
<evidence type="ECO:0000256" key="4">
    <source>
        <dbReference type="ARBA" id="ARBA00022989"/>
    </source>
</evidence>
<keyword evidence="12" id="KW-1185">Reference proteome</keyword>
<dbReference type="PANTHER" id="PTHR11537">
    <property type="entry name" value="VOLTAGE-GATED POTASSIUM CHANNEL"/>
    <property type="match status" value="1"/>
</dbReference>
<organism evidence="11 12">
    <name type="scientific">Secundilactobacillus similis DSM 23365 = JCM 2765</name>
    <dbReference type="NCBI Taxonomy" id="1423804"/>
    <lineage>
        <taxon>Bacteria</taxon>
        <taxon>Bacillati</taxon>
        <taxon>Bacillota</taxon>
        <taxon>Bacilli</taxon>
        <taxon>Lactobacillales</taxon>
        <taxon>Lactobacillaceae</taxon>
        <taxon>Secundilactobacillus</taxon>
    </lineage>
</organism>
<feature type="transmembrane region" description="Helical" evidence="9">
    <location>
        <begin position="40"/>
        <end position="59"/>
    </location>
</feature>
<evidence type="ECO:0000313" key="11">
    <source>
        <dbReference type="EMBL" id="KRN18059.1"/>
    </source>
</evidence>
<evidence type="ECO:0000256" key="6">
    <source>
        <dbReference type="ARBA" id="ARBA00023136"/>
    </source>
</evidence>
<protein>
    <submittedName>
        <fullName evidence="11">Potassium transport protein</fullName>
    </submittedName>
</protein>
<keyword evidence="6 9" id="KW-0472">Membrane</keyword>
<dbReference type="OrthoDB" id="9785285at2"/>
<accession>A0A0R2ESG3</accession>
<evidence type="ECO:0000256" key="3">
    <source>
        <dbReference type="ARBA" id="ARBA00022692"/>
    </source>
</evidence>
<dbReference type="Pfam" id="PF07885">
    <property type="entry name" value="Ion_trans_2"/>
    <property type="match status" value="1"/>
</dbReference>
<keyword evidence="4 9" id="KW-1133">Transmembrane helix</keyword>
<feature type="domain" description="Potassium channel" evidence="10">
    <location>
        <begin position="133"/>
        <end position="203"/>
    </location>
</feature>
<evidence type="ECO:0000256" key="9">
    <source>
        <dbReference type="SAM" id="Phobius"/>
    </source>
</evidence>
<dbReference type="EMBL" id="AYZM01000167">
    <property type="protein sequence ID" value="KRN18059.1"/>
    <property type="molecule type" value="Genomic_DNA"/>
</dbReference>
<dbReference type="GO" id="GO:0005249">
    <property type="term" value="F:voltage-gated potassium channel activity"/>
    <property type="evidence" value="ECO:0007669"/>
    <property type="project" value="InterPro"/>
</dbReference>
<dbReference type="GO" id="GO:0008076">
    <property type="term" value="C:voltage-gated potassium channel complex"/>
    <property type="evidence" value="ECO:0007669"/>
    <property type="project" value="InterPro"/>
</dbReference>
<comment type="caution">
    <text evidence="11">The sequence shown here is derived from an EMBL/GenBank/DDBJ whole genome shotgun (WGS) entry which is preliminary data.</text>
</comment>
<dbReference type="SUPFAM" id="SSF81324">
    <property type="entry name" value="Voltage-gated potassium channels"/>
    <property type="match status" value="1"/>
</dbReference>
<reference evidence="11 12" key="1">
    <citation type="journal article" date="2015" name="Genome Announc.">
        <title>Expanding the biotechnology potential of lactobacilli through comparative genomics of 213 strains and associated genera.</title>
        <authorList>
            <person name="Sun Z."/>
            <person name="Harris H.M."/>
            <person name="McCann A."/>
            <person name="Guo C."/>
            <person name="Argimon S."/>
            <person name="Zhang W."/>
            <person name="Yang X."/>
            <person name="Jeffery I.B."/>
            <person name="Cooney J.C."/>
            <person name="Kagawa T.F."/>
            <person name="Liu W."/>
            <person name="Song Y."/>
            <person name="Salvetti E."/>
            <person name="Wrobel A."/>
            <person name="Rasinkangas P."/>
            <person name="Parkhill J."/>
            <person name="Rea M.C."/>
            <person name="O'Sullivan O."/>
            <person name="Ritari J."/>
            <person name="Douillard F.P."/>
            <person name="Paul Ross R."/>
            <person name="Yang R."/>
            <person name="Briner A.E."/>
            <person name="Felis G.E."/>
            <person name="de Vos W.M."/>
            <person name="Barrangou R."/>
            <person name="Klaenhammer T.R."/>
            <person name="Caufield P.W."/>
            <person name="Cui Y."/>
            <person name="Zhang H."/>
            <person name="O'Toole P.W."/>
        </authorList>
    </citation>
    <scope>NUCLEOTIDE SEQUENCE [LARGE SCALE GENOMIC DNA]</scope>
    <source>
        <strain evidence="11 12">DSM 23365</strain>
    </source>
</reference>
<comment type="subcellular location">
    <subcellularLocation>
        <location evidence="1">Membrane</location>
        <topology evidence="1">Multi-pass membrane protein</topology>
    </subcellularLocation>
</comment>
<dbReference type="STRING" id="1423804.FD14_GL002449"/>
<dbReference type="InterPro" id="IPR013099">
    <property type="entry name" value="K_chnl_dom"/>
</dbReference>
<gene>
    <name evidence="11" type="ORF">FD14_GL002449</name>
</gene>
<feature type="transmembrane region" description="Helical" evidence="9">
    <location>
        <begin position="123"/>
        <end position="145"/>
    </location>
</feature>
<evidence type="ECO:0000256" key="7">
    <source>
        <dbReference type="ARBA" id="ARBA00023303"/>
    </source>
</evidence>
<keyword evidence="5" id="KW-0406">Ion transport</keyword>
<dbReference type="InterPro" id="IPR028325">
    <property type="entry name" value="VG_K_chnl"/>
</dbReference>
<evidence type="ECO:0000259" key="10">
    <source>
        <dbReference type="Pfam" id="PF07885"/>
    </source>
</evidence>
<dbReference type="AlphaFoldDB" id="A0A0R2ESG3"/>
<proteinExistence type="predicted"/>
<keyword evidence="7" id="KW-0407">Ion channel</keyword>
<dbReference type="InterPro" id="IPR027359">
    <property type="entry name" value="Volt_channel_dom_sf"/>
</dbReference>
<name>A0A0R2ESG3_9LACO</name>
<keyword evidence="8" id="KW-0175">Coiled coil</keyword>
<keyword evidence="3 9" id="KW-0812">Transmembrane</keyword>
<dbReference type="Proteomes" id="UP000051442">
    <property type="component" value="Unassembled WGS sequence"/>
</dbReference>
<evidence type="ECO:0000256" key="2">
    <source>
        <dbReference type="ARBA" id="ARBA00022448"/>
    </source>
</evidence>